<evidence type="ECO:0000313" key="3">
    <source>
        <dbReference type="Proteomes" id="UP000635983"/>
    </source>
</evidence>
<keyword evidence="3" id="KW-1185">Reference proteome</keyword>
<evidence type="ECO:0000259" key="1">
    <source>
        <dbReference type="Pfam" id="PF01261"/>
    </source>
</evidence>
<dbReference type="Proteomes" id="UP000635983">
    <property type="component" value="Unassembled WGS sequence"/>
</dbReference>
<dbReference type="InterPro" id="IPR050312">
    <property type="entry name" value="IolE/XylAMocC-like"/>
</dbReference>
<dbReference type="EMBL" id="BMPO01000002">
    <property type="protein sequence ID" value="GGJ83973.1"/>
    <property type="molecule type" value="Genomic_DNA"/>
</dbReference>
<feature type="domain" description="Xylose isomerase-like TIM barrel" evidence="1">
    <location>
        <begin position="21"/>
        <end position="243"/>
    </location>
</feature>
<sequence>MNLLGICTWTLGIDEPEAMISKARELGLDGIQFCGTPSQYDAHELRALAHAQGMQIFAIDPFDCAPEDPTQATAEGAIAFYRQAIDFARDAGAPWVTLQGLSAWTQNCENENAAWERLVSCIRTLETYATSQDIRLVYEVVNRYEVPMIRTFDECMRLLSDVGSSRIGILLDSFHMNIDETDPCAVIRRCGSRLASYHISDSNRGGIGSGHIDYLAQHRALQDIGFDGPVMVEIVLPHLTPTKTPRNSDERSRLDEEIRRSVRIWRAMNGKH</sequence>
<evidence type="ECO:0000313" key="2">
    <source>
        <dbReference type="EMBL" id="GGJ83973.1"/>
    </source>
</evidence>
<protein>
    <submittedName>
        <fullName evidence="2">Sugar phosphate isomerase</fullName>
    </submittedName>
</protein>
<dbReference type="AlphaFoldDB" id="A0A917PLU1"/>
<dbReference type="InterPro" id="IPR036237">
    <property type="entry name" value="Xyl_isomerase-like_sf"/>
</dbReference>
<dbReference type="GO" id="GO:0016853">
    <property type="term" value="F:isomerase activity"/>
    <property type="evidence" value="ECO:0007669"/>
    <property type="project" value="UniProtKB-KW"/>
</dbReference>
<comment type="caution">
    <text evidence="2">The sequence shown here is derived from an EMBL/GenBank/DDBJ whole genome shotgun (WGS) entry which is preliminary data.</text>
</comment>
<dbReference type="Pfam" id="PF01261">
    <property type="entry name" value="AP_endonuc_2"/>
    <property type="match status" value="1"/>
</dbReference>
<dbReference type="InterPro" id="IPR013022">
    <property type="entry name" value="Xyl_isomerase-like_TIM-brl"/>
</dbReference>
<keyword evidence="2" id="KW-0413">Isomerase</keyword>
<dbReference type="Gene3D" id="3.20.20.150">
    <property type="entry name" value="Divalent-metal-dependent TIM barrel enzymes"/>
    <property type="match status" value="1"/>
</dbReference>
<dbReference type="PANTHER" id="PTHR12110">
    <property type="entry name" value="HYDROXYPYRUVATE ISOMERASE"/>
    <property type="match status" value="1"/>
</dbReference>
<gene>
    <name evidence="2" type="ORF">GCM10009304_07490</name>
</gene>
<name>A0A917PLU1_9PSED</name>
<reference evidence="2" key="2">
    <citation type="submission" date="2020-09" db="EMBL/GenBank/DDBJ databases">
        <authorList>
            <person name="Sun Q."/>
            <person name="Ohkuma M."/>
        </authorList>
    </citation>
    <scope>NUCLEOTIDE SEQUENCE</scope>
    <source>
        <strain evidence="2">JCM 30078</strain>
    </source>
</reference>
<accession>A0A917PLU1</accession>
<reference evidence="2" key="1">
    <citation type="journal article" date="2014" name="Int. J. Syst. Evol. Microbiol.">
        <title>Complete genome sequence of Corynebacterium casei LMG S-19264T (=DSM 44701T), isolated from a smear-ripened cheese.</title>
        <authorList>
            <consortium name="US DOE Joint Genome Institute (JGI-PGF)"/>
            <person name="Walter F."/>
            <person name="Albersmeier A."/>
            <person name="Kalinowski J."/>
            <person name="Ruckert C."/>
        </authorList>
    </citation>
    <scope>NUCLEOTIDE SEQUENCE</scope>
    <source>
        <strain evidence="2">JCM 30078</strain>
    </source>
</reference>
<proteinExistence type="predicted"/>
<organism evidence="2 3">
    <name type="scientific">Pseudomonas matsuisoli</name>
    <dbReference type="NCBI Taxonomy" id="1515666"/>
    <lineage>
        <taxon>Bacteria</taxon>
        <taxon>Pseudomonadati</taxon>
        <taxon>Pseudomonadota</taxon>
        <taxon>Gammaproteobacteria</taxon>
        <taxon>Pseudomonadales</taxon>
        <taxon>Pseudomonadaceae</taxon>
        <taxon>Pseudomonas</taxon>
    </lineage>
</organism>
<dbReference type="SUPFAM" id="SSF51658">
    <property type="entry name" value="Xylose isomerase-like"/>
    <property type="match status" value="1"/>
</dbReference>